<feature type="domain" description="Potassium channel" evidence="2">
    <location>
        <begin position="167"/>
        <end position="217"/>
    </location>
</feature>
<keyword evidence="1" id="KW-0812">Transmembrane</keyword>
<feature type="transmembrane region" description="Helical" evidence="1">
    <location>
        <begin position="199"/>
        <end position="220"/>
    </location>
</feature>
<reference evidence="4" key="1">
    <citation type="submission" date="2017-11" db="EMBL/GenBank/DDBJ databases">
        <authorList>
            <person name="Watanabe M."/>
            <person name="Kojima H."/>
        </authorList>
    </citation>
    <scope>NUCLEOTIDE SEQUENCE [LARGE SCALE GENOMIC DNA]</scope>
    <source>
        <strain evidence="4">Tokyo 01</strain>
    </source>
</reference>
<dbReference type="OrthoDB" id="5420159at2"/>
<dbReference type="RefSeq" id="WP_124330690.1">
    <property type="nucleotide sequence ID" value="NZ_BEXT01000001.1"/>
</dbReference>
<reference evidence="4" key="2">
    <citation type="submission" date="2019-01" db="EMBL/GenBank/DDBJ databases">
        <title>Genome sequence of Desulfonema ishimotonii strain Tokyo 01.</title>
        <authorList>
            <person name="Fukui M."/>
        </authorList>
    </citation>
    <scope>NUCLEOTIDE SEQUENCE [LARGE SCALE GENOMIC DNA]</scope>
    <source>
        <strain evidence="4">Tokyo 01</strain>
    </source>
</reference>
<dbReference type="InterPro" id="IPR013099">
    <property type="entry name" value="K_chnl_dom"/>
</dbReference>
<protein>
    <submittedName>
        <fullName evidence="3">Ion transporter</fullName>
    </submittedName>
</protein>
<feature type="transmembrane region" description="Helical" evidence="1">
    <location>
        <begin position="99"/>
        <end position="118"/>
    </location>
</feature>
<organism evidence="3 4">
    <name type="scientific">Desulfonema ishimotonii</name>
    <dbReference type="NCBI Taxonomy" id="45657"/>
    <lineage>
        <taxon>Bacteria</taxon>
        <taxon>Pseudomonadati</taxon>
        <taxon>Thermodesulfobacteriota</taxon>
        <taxon>Desulfobacteria</taxon>
        <taxon>Desulfobacterales</taxon>
        <taxon>Desulfococcaceae</taxon>
        <taxon>Desulfonema</taxon>
    </lineage>
</organism>
<accession>A0A401G377</accession>
<keyword evidence="4" id="KW-1185">Reference proteome</keyword>
<evidence type="ECO:0000313" key="4">
    <source>
        <dbReference type="Proteomes" id="UP000288096"/>
    </source>
</evidence>
<sequence>MSQNDSPPILENPFRGRFLFLIISMLLLLILSPFLQGIWGMRLIVDIFFAATLLSAVYAVHEEKKHTLINAFLAIPMLISLVLRHLIEEQGFFITMVGNFFGTLLILFTLFSVLSFVYRQTEVTRDVLHAAIVVYLLFGLMWSILYSILEGIEPGSFKLGDSLISDRRVVFLYYSFVTLTTLGYGDITPLTSKASALSIVEAIIGQLYLVIQVAWLVGMYTSRSLDKRTRQIAAKNRPRSTGSRRSYK</sequence>
<feature type="transmembrane region" description="Helical" evidence="1">
    <location>
        <begin position="43"/>
        <end position="61"/>
    </location>
</feature>
<evidence type="ECO:0000256" key="1">
    <source>
        <dbReference type="SAM" id="Phobius"/>
    </source>
</evidence>
<dbReference type="Proteomes" id="UP000288096">
    <property type="component" value="Unassembled WGS sequence"/>
</dbReference>
<dbReference type="AlphaFoldDB" id="A0A401G377"/>
<dbReference type="EMBL" id="BEXT01000001">
    <property type="protein sequence ID" value="GBC63643.1"/>
    <property type="molecule type" value="Genomic_DNA"/>
</dbReference>
<dbReference type="Gene3D" id="1.10.287.70">
    <property type="match status" value="1"/>
</dbReference>
<name>A0A401G377_9BACT</name>
<dbReference type="SUPFAM" id="SSF81324">
    <property type="entry name" value="Voltage-gated potassium channels"/>
    <property type="match status" value="1"/>
</dbReference>
<keyword evidence="1" id="KW-1133">Transmembrane helix</keyword>
<dbReference type="Pfam" id="PF07885">
    <property type="entry name" value="Ion_trans_2"/>
    <property type="match status" value="1"/>
</dbReference>
<keyword evidence="1" id="KW-0472">Membrane</keyword>
<proteinExistence type="predicted"/>
<feature type="transmembrane region" description="Helical" evidence="1">
    <location>
        <begin position="67"/>
        <end position="87"/>
    </location>
</feature>
<comment type="caution">
    <text evidence="3">The sequence shown here is derived from an EMBL/GenBank/DDBJ whole genome shotgun (WGS) entry which is preliminary data.</text>
</comment>
<evidence type="ECO:0000313" key="3">
    <source>
        <dbReference type="EMBL" id="GBC63643.1"/>
    </source>
</evidence>
<feature type="transmembrane region" description="Helical" evidence="1">
    <location>
        <begin position="130"/>
        <end position="149"/>
    </location>
</feature>
<evidence type="ECO:0000259" key="2">
    <source>
        <dbReference type="Pfam" id="PF07885"/>
    </source>
</evidence>
<feature type="transmembrane region" description="Helical" evidence="1">
    <location>
        <begin position="14"/>
        <end position="31"/>
    </location>
</feature>
<feature type="transmembrane region" description="Helical" evidence="1">
    <location>
        <begin position="170"/>
        <end position="187"/>
    </location>
</feature>
<gene>
    <name evidence="3" type="ORF">DENIS_4641</name>
</gene>